<dbReference type="Proteomes" id="UP000815677">
    <property type="component" value="Unassembled WGS sequence"/>
</dbReference>
<keyword evidence="3" id="KW-1185">Reference proteome</keyword>
<gene>
    <name evidence="2" type="ORF">MCHLO_04528</name>
</gene>
<accession>A0ABQ0L7W3</accession>
<protein>
    <submittedName>
        <fullName evidence="2">Uncharacterized protein</fullName>
    </submittedName>
</protein>
<evidence type="ECO:0000256" key="1">
    <source>
        <dbReference type="SAM" id="SignalP"/>
    </source>
</evidence>
<evidence type="ECO:0000313" key="3">
    <source>
        <dbReference type="Proteomes" id="UP000815677"/>
    </source>
</evidence>
<dbReference type="EMBL" id="DF843074">
    <property type="protein sequence ID" value="GAT47040.1"/>
    <property type="molecule type" value="Genomic_DNA"/>
</dbReference>
<evidence type="ECO:0000313" key="2">
    <source>
        <dbReference type="EMBL" id="GAT47040.1"/>
    </source>
</evidence>
<name>A0ABQ0L7W3_MYCCL</name>
<feature type="chain" id="PRO_5045632972" evidence="1">
    <location>
        <begin position="18"/>
        <end position="117"/>
    </location>
</feature>
<organism evidence="2 3">
    <name type="scientific">Mycena chlorophos</name>
    <name type="common">Agaric fungus</name>
    <name type="synonym">Agaricus chlorophos</name>
    <dbReference type="NCBI Taxonomy" id="658473"/>
    <lineage>
        <taxon>Eukaryota</taxon>
        <taxon>Fungi</taxon>
        <taxon>Dikarya</taxon>
        <taxon>Basidiomycota</taxon>
        <taxon>Agaricomycotina</taxon>
        <taxon>Agaricomycetes</taxon>
        <taxon>Agaricomycetidae</taxon>
        <taxon>Agaricales</taxon>
        <taxon>Marasmiineae</taxon>
        <taxon>Mycenaceae</taxon>
        <taxon>Mycena</taxon>
    </lineage>
</organism>
<feature type="signal peptide" evidence="1">
    <location>
        <begin position="1"/>
        <end position="17"/>
    </location>
</feature>
<proteinExistence type="predicted"/>
<keyword evidence="1" id="KW-0732">Signal</keyword>
<sequence length="117" mass="13746">MFLWGFLVLFLWRYRLPDTTRSFLSYTIHLTLILDRIFHSAATARPLHPLTEDDIRRVLDEYQGSEAAAQVDCEVQLFVDDTCDSAWKMYRGLGKPRAEELLRELVRQWRVGEDGAR</sequence>
<reference evidence="2" key="1">
    <citation type="submission" date="2014-09" db="EMBL/GenBank/DDBJ databases">
        <title>Genome sequence of the luminous mushroom Mycena chlorophos for searching fungal bioluminescence genes.</title>
        <authorList>
            <person name="Tanaka Y."/>
            <person name="Kasuga D."/>
            <person name="Oba Y."/>
            <person name="Hase S."/>
            <person name="Sato K."/>
            <person name="Oba Y."/>
            <person name="Sakakibara Y."/>
        </authorList>
    </citation>
    <scope>NUCLEOTIDE SEQUENCE</scope>
</reference>